<dbReference type="Pfam" id="PF00401">
    <property type="entry name" value="ATP-synt_DE"/>
    <property type="match status" value="1"/>
</dbReference>
<evidence type="ECO:0000313" key="13">
    <source>
        <dbReference type="Proteomes" id="UP000322025"/>
    </source>
</evidence>
<dbReference type="InterPro" id="IPR036771">
    <property type="entry name" value="ATPsynth_dsu/esu_N"/>
</dbReference>
<feature type="domain" description="ATP synthase F1 complex delta/epsilon subunit N-terminal" evidence="11">
    <location>
        <begin position="6"/>
        <end position="84"/>
    </location>
</feature>
<gene>
    <name evidence="8 12" type="primary">atpC</name>
    <name evidence="12" type="ORF">FNY66_03845</name>
</gene>
<evidence type="ECO:0000256" key="2">
    <source>
        <dbReference type="ARBA" id="ARBA00005712"/>
    </source>
</evidence>
<dbReference type="SUPFAM" id="SSF51344">
    <property type="entry name" value="Epsilon subunit of F1F0-ATP synthase N-terminal domain"/>
    <property type="match status" value="1"/>
</dbReference>
<dbReference type="PANTHER" id="PTHR13822:SF10">
    <property type="entry name" value="ATP SYNTHASE EPSILON CHAIN, CHLOROPLASTIC"/>
    <property type="match status" value="1"/>
</dbReference>
<dbReference type="PANTHER" id="PTHR13822">
    <property type="entry name" value="ATP SYNTHASE DELTA/EPSILON CHAIN"/>
    <property type="match status" value="1"/>
</dbReference>
<feature type="domain" description="ATP synthase epsilon subunit C-terminal" evidence="10">
    <location>
        <begin position="88"/>
        <end position="133"/>
    </location>
</feature>
<dbReference type="Gene3D" id="1.20.5.440">
    <property type="entry name" value="ATP synthase delta/epsilon subunit, C-terminal domain"/>
    <property type="match status" value="1"/>
</dbReference>
<evidence type="ECO:0000256" key="8">
    <source>
        <dbReference type="HAMAP-Rule" id="MF_00530"/>
    </source>
</evidence>
<evidence type="ECO:0000256" key="6">
    <source>
        <dbReference type="ARBA" id="ARBA00023196"/>
    </source>
</evidence>
<proteinExistence type="inferred from homology"/>
<dbReference type="RefSeq" id="WP_087150303.1">
    <property type="nucleotide sequence ID" value="NZ_VMSO01000003.1"/>
</dbReference>
<protein>
    <recommendedName>
        <fullName evidence="8">ATP synthase epsilon chain</fullName>
    </recommendedName>
    <alternativeName>
        <fullName evidence="8">ATP synthase F1 sector epsilon subunit</fullName>
    </alternativeName>
    <alternativeName>
        <fullName evidence="8">F-ATPase epsilon subunit</fullName>
    </alternativeName>
</protein>
<evidence type="ECO:0000313" key="12">
    <source>
        <dbReference type="EMBL" id="KAA8502265.1"/>
    </source>
</evidence>
<organism evidence="12 13">
    <name type="scientific">Mediterraneibacter catenae</name>
    <dbReference type="NCBI Taxonomy" id="2594882"/>
    <lineage>
        <taxon>Bacteria</taxon>
        <taxon>Bacillati</taxon>
        <taxon>Bacillota</taxon>
        <taxon>Clostridia</taxon>
        <taxon>Lachnospirales</taxon>
        <taxon>Lachnospiraceae</taxon>
        <taxon>Mediterraneibacter</taxon>
    </lineage>
</organism>
<evidence type="ECO:0000256" key="4">
    <source>
        <dbReference type="ARBA" id="ARBA00023065"/>
    </source>
</evidence>
<dbReference type="GO" id="GO:0045259">
    <property type="term" value="C:proton-transporting ATP synthase complex"/>
    <property type="evidence" value="ECO:0007669"/>
    <property type="project" value="UniProtKB-KW"/>
</dbReference>
<dbReference type="GO" id="GO:0046933">
    <property type="term" value="F:proton-transporting ATP synthase activity, rotational mechanism"/>
    <property type="evidence" value="ECO:0007669"/>
    <property type="project" value="UniProtKB-UniRule"/>
</dbReference>
<evidence type="ECO:0000256" key="5">
    <source>
        <dbReference type="ARBA" id="ARBA00023136"/>
    </source>
</evidence>
<evidence type="ECO:0000259" key="11">
    <source>
        <dbReference type="Pfam" id="PF02823"/>
    </source>
</evidence>
<dbReference type="EMBL" id="VMSO01000003">
    <property type="protein sequence ID" value="KAA8502265.1"/>
    <property type="molecule type" value="Genomic_DNA"/>
</dbReference>
<comment type="subcellular location">
    <subcellularLocation>
        <location evidence="1 8">Cell membrane</location>
        <topology evidence="1 8">Peripheral membrane protein</topology>
    </subcellularLocation>
</comment>
<evidence type="ECO:0000256" key="9">
    <source>
        <dbReference type="RuleBase" id="RU003656"/>
    </source>
</evidence>
<keyword evidence="4 8" id="KW-0406">Ion transport</keyword>
<evidence type="ECO:0000256" key="1">
    <source>
        <dbReference type="ARBA" id="ARBA00004202"/>
    </source>
</evidence>
<dbReference type="InterPro" id="IPR020546">
    <property type="entry name" value="ATP_synth_F1_dsu/esu_N"/>
</dbReference>
<name>A0A5M9I418_9FIRM</name>
<dbReference type="GO" id="GO:0005886">
    <property type="term" value="C:plasma membrane"/>
    <property type="evidence" value="ECO:0007669"/>
    <property type="project" value="UniProtKB-SubCell"/>
</dbReference>
<dbReference type="Proteomes" id="UP000322025">
    <property type="component" value="Unassembled WGS sequence"/>
</dbReference>
<evidence type="ECO:0000259" key="10">
    <source>
        <dbReference type="Pfam" id="PF00401"/>
    </source>
</evidence>
<evidence type="ECO:0000256" key="3">
    <source>
        <dbReference type="ARBA" id="ARBA00022448"/>
    </source>
</evidence>
<dbReference type="HAMAP" id="MF_00530">
    <property type="entry name" value="ATP_synth_epsil_bac"/>
    <property type="match status" value="1"/>
</dbReference>
<keyword evidence="8" id="KW-1003">Cell membrane</keyword>
<dbReference type="NCBIfam" id="TIGR01216">
    <property type="entry name" value="ATP_synt_epsi"/>
    <property type="match status" value="1"/>
</dbReference>
<reference evidence="12" key="1">
    <citation type="submission" date="2019-07" db="EMBL/GenBank/DDBJ databases">
        <authorList>
            <person name="Wongkuna S."/>
            <person name="Scaria J."/>
        </authorList>
    </citation>
    <scope>NUCLEOTIDE SEQUENCE [LARGE SCALE GENOMIC DNA]</scope>
    <source>
        <strain evidence="12">SW178</strain>
    </source>
</reference>
<dbReference type="CDD" id="cd12152">
    <property type="entry name" value="F1-ATPase_delta"/>
    <property type="match status" value="1"/>
</dbReference>
<accession>A0A5M9I418</accession>
<keyword evidence="3 8" id="KW-0813">Transport</keyword>
<comment type="function">
    <text evidence="8">Produces ATP from ADP in the presence of a proton gradient across the membrane.</text>
</comment>
<dbReference type="AlphaFoldDB" id="A0A5M9I418"/>
<keyword evidence="8" id="KW-0375">Hydrogen ion transport</keyword>
<keyword evidence="13" id="KW-1185">Reference proteome</keyword>
<dbReference type="SUPFAM" id="SSF46604">
    <property type="entry name" value="Epsilon subunit of F1F0-ATP synthase C-terminal domain"/>
    <property type="match status" value="1"/>
</dbReference>
<evidence type="ECO:0000256" key="7">
    <source>
        <dbReference type="ARBA" id="ARBA00023310"/>
    </source>
</evidence>
<sequence length="139" mass="15823">MDTFGLKIIASDKVFYEGRCRKLIIPAPDGEKGILPNHENMVIAIAVGTAKVQLAGEDEWRDLAVGTGFAEIVNNRVTLLVDTAERPEDIDVRRAQEQQERAQEQMRQKQSIQEYYHTQASLARAMTRLRVAQDKKWNI</sequence>
<dbReference type="Pfam" id="PF02823">
    <property type="entry name" value="ATP-synt_DE_N"/>
    <property type="match status" value="1"/>
</dbReference>
<keyword evidence="7 8" id="KW-0066">ATP synthesis</keyword>
<dbReference type="GO" id="GO:0005524">
    <property type="term" value="F:ATP binding"/>
    <property type="evidence" value="ECO:0007669"/>
    <property type="project" value="UniProtKB-UniRule"/>
</dbReference>
<dbReference type="Gene3D" id="2.60.15.10">
    <property type="entry name" value="F0F1 ATP synthase delta/epsilon subunit, N-terminal"/>
    <property type="match status" value="1"/>
</dbReference>
<comment type="subunit">
    <text evidence="8 9">F-type ATPases have 2 components, CF(1) - the catalytic core - and CF(0) - the membrane proton channel. CF(1) has five subunits: alpha(3), beta(3), gamma(1), delta(1), epsilon(1). CF(0) has three main subunits: a, b and c.</text>
</comment>
<keyword evidence="5 8" id="KW-0472">Membrane</keyword>
<dbReference type="OrthoDB" id="9804110at2"/>
<dbReference type="InterPro" id="IPR001469">
    <property type="entry name" value="ATP_synth_F1_dsu/esu"/>
</dbReference>
<keyword evidence="6 8" id="KW-0139">CF(1)</keyword>
<dbReference type="InterPro" id="IPR020547">
    <property type="entry name" value="ATP_synth_F1_esu_C"/>
</dbReference>
<comment type="similarity">
    <text evidence="2 8 9">Belongs to the ATPase epsilon chain family.</text>
</comment>
<dbReference type="InterPro" id="IPR036794">
    <property type="entry name" value="ATP_F1_dsu/esu_C_sf"/>
</dbReference>
<comment type="caution">
    <text evidence="12">The sequence shown here is derived from an EMBL/GenBank/DDBJ whole genome shotgun (WGS) entry which is preliminary data.</text>
</comment>